<dbReference type="Proteomes" id="UP000184171">
    <property type="component" value="Unassembled WGS sequence"/>
</dbReference>
<dbReference type="OrthoDB" id="272552at2"/>
<evidence type="ECO:0000313" key="2">
    <source>
        <dbReference type="Proteomes" id="UP000184171"/>
    </source>
</evidence>
<dbReference type="Gene3D" id="3.40.109.10">
    <property type="entry name" value="NADH Oxidase"/>
    <property type="match status" value="1"/>
</dbReference>
<name>A0A1M6KFF1_MALRU</name>
<dbReference type="GO" id="GO:0016491">
    <property type="term" value="F:oxidoreductase activity"/>
    <property type="evidence" value="ECO:0007669"/>
    <property type="project" value="InterPro"/>
</dbReference>
<dbReference type="EMBL" id="FQZT01000010">
    <property type="protein sequence ID" value="SHJ57705.1"/>
    <property type="molecule type" value="Genomic_DNA"/>
</dbReference>
<evidence type="ECO:0000313" key="1">
    <source>
        <dbReference type="EMBL" id="SHJ57705.1"/>
    </source>
</evidence>
<dbReference type="STRING" id="1122189.SAMN02745165_02699"/>
<dbReference type="RefSeq" id="WP_072909261.1">
    <property type="nucleotide sequence ID" value="NZ_FQZT01000010.1"/>
</dbReference>
<gene>
    <name evidence="1" type="ORF">SAMN02745165_02699</name>
</gene>
<evidence type="ECO:0008006" key="3">
    <source>
        <dbReference type="Google" id="ProtNLM"/>
    </source>
</evidence>
<dbReference type="SUPFAM" id="SSF55469">
    <property type="entry name" value="FMN-dependent nitroreductase-like"/>
    <property type="match status" value="2"/>
</dbReference>
<sequence>MDSRIIKIIEYAIMAPSGDNCQPWRFSVTGKQINLYNIPERDTSLYNLHQRASLVSHGAVLENIEICAPSFGLTADIRLLPDQTDPNLIATALLTECPTKNHELLDTISKRHTNREAYSSVEISNTQRKKLMTLGTQDGQEVWLSQTTAERKSLAKLLSYNERLVFEIHELHQFLFEHLRWTDEEAIKTGDGLDIKTLGLNSIDKYAFNFLKNWQFVNLLNKVGFSKIIEFKGRQLLNTASSVAILSITGSEPKDYVQGGQLWQRFLLHLAKEGLTAHPVAGLAFLLQSVKEGSLKNHLNNSQLQRLNAILNDLQQMTNSNDSTLLSMFRIGQGAEVTRALRKPVECFIVNH</sequence>
<organism evidence="1 2">
    <name type="scientific">Malonomonas rubra DSM 5091</name>
    <dbReference type="NCBI Taxonomy" id="1122189"/>
    <lineage>
        <taxon>Bacteria</taxon>
        <taxon>Pseudomonadati</taxon>
        <taxon>Thermodesulfobacteriota</taxon>
        <taxon>Desulfuromonadia</taxon>
        <taxon>Desulfuromonadales</taxon>
        <taxon>Geopsychrobacteraceae</taxon>
        <taxon>Malonomonas</taxon>
    </lineage>
</organism>
<dbReference type="Gene3D" id="3.40.109.30">
    <property type="entry name" value="putative nitroreductase (tm1586), domain 2"/>
    <property type="match status" value="1"/>
</dbReference>
<protein>
    <recommendedName>
        <fullName evidence="3">Nitroreductase family protein</fullName>
    </recommendedName>
</protein>
<dbReference type="AlphaFoldDB" id="A0A1M6KFF1"/>
<accession>A0A1M6KFF1</accession>
<reference evidence="1 2" key="1">
    <citation type="submission" date="2016-11" db="EMBL/GenBank/DDBJ databases">
        <authorList>
            <person name="Jaros S."/>
            <person name="Januszkiewicz K."/>
            <person name="Wedrychowicz H."/>
        </authorList>
    </citation>
    <scope>NUCLEOTIDE SEQUENCE [LARGE SCALE GENOMIC DNA]</scope>
    <source>
        <strain evidence="1 2">DSM 5091</strain>
    </source>
</reference>
<keyword evidence="2" id="KW-1185">Reference proteome</keyword>
<dbReference type="InterPro" id="IPR000415">
    <property type="entry name" value="Nitroreductase-like"/>
</dbReference>
<proteinExistence type="predicted"/>